<dbReference type="Proteomes" id="UP000011116">
    <property type="component" value="Chromosome 5H"/>
</dbReference>
<dbReference type="EnsemblPlants" id="HORVU.MOREX.r3.5HG0500820.1">
    <property type="protein sequence ID" value="HORVU.MOREX.r3.5HG0500820.1.CDS1"/>
    <property type="gene ID" value="HORVU.MOREX.r3.5HG0500820"/>
</dbReference>
<dbReference type="PANTHER" id="PTHR31476:SF2">
    <property type="entry name" value="UBIQUITIN CARBOXYL-TERMINAL HYDROLASE FAMILY PROTEIN"/>
    <property type="match status" value="1"/>
</dbReference>
<dbReference type="GO" id="GO:0003723">
    <property type="term" value="F:RNA binding"/>
    <property type="evidence" value="ECO:0007669"/>
    <property type="project" value="InterPro"/>
</dbReference>
<reference evidence="3" key="3">
    <citation type="submission" date="2022-01" db="UniProtKB">
        <authorList>
            <consortium name="EnsemblPlants"/>
        </authorList>
    </citation>
    <scope>IDENTIFICATION</scope>
    <source>
        <strain evidence="3">subsp. vulgare</strain>
    </source>
</reference>
<feature type="domain" description="PORR" evidence="2">
    <location>
        <begin position="64"/>
        <end position="369"/>
    </location>
</feature>
<evidence type="ECO:0000313" key="4">
    <source>
        <dbReference type="Proteomes" id="UP000011116"/>
    </source>
</evidence>
<dbReference type="PANTHER" id="PTHR31476">
    <property type="entry name" value="PROTEIN WHAT'S THIS FACTOR 1 HOMOLOG, CHLOROPLASTIC"/>
    <property type="match status" value="1"/>
</dbReference>
<evidence type="ECO:0000256" key="1">
    <source>
        <dbReference type="SAM" id="MobiDB-lite"/>
    </source>
</evidence>
<sequence>MAPSSLSVLPAPPLTPLHPRRLRHPTAAPAPTTSQPLTHVVRCARAKAASPAPARPLPPPKLVRCPAQDRQAARASRLRFARKLLTLLLSKPRGFLPLRILLQCRRFLGLPRRRPLVPFVLRYPTLFRLFQAPISHPLSPSLSTLAVALTPAAHALAADLAALRGAELAAGLADKVHRLLLMTPRRNLLVSKLAHITPDLGLAMDFRATLCPRHPGIFNFANTSHGHALQLVDPPPPHPSPLPPLFRPAVRPDRLVDRPRRFPHLPLLRGLNLRRAHRDYLLRFHSLPEASPFEPLEEGASAETADRRACAVVREVLAMTMEKRALVDHLTHFRRDFELPNRLRALLVRHPELFYVSIKGVRHSAFLVEDGMLVGRDRLEELVREGKNMRRARKKGVFPVDGGHTDEDDEEDDNVAEGSSAVDGEFGDLFEQDSVAGEDWNEVGDGGGIEGDEEEDPESDAMEEFWVKKAAEEGLLTVAASMMFGEECRDARIFAHGVNEDHGLLERIVLSNLQ</sequence>
<reference evidence="4" key="1">
    <citation type="journal article" date="2012" name="Nature">
        <title>A physical, genetic and functional sequence assembly of the barley genome.</title>
        <authorList>
            <consortium name="The International Barley Genome Sequencing Consortium"/>
            <person name="Mayer K.F."/>
            <person name="Waugh R."/>
            <person name="Brown J.W."/>
            <person name="Schulman A."/>
            <person name="Langridge P."/>
            <person name="Platzer M."/>
            <person name="Fincher G.B."/>
            <person name="Muehlbauer G.J."/>
            <person name="Sato K."/>
            <person name="Close T.J."/>
            <person name="Wise R.P."/>
            <person name="Stein N."/>
        </authorList>
    </citation>
    <scope>NUCLEOTIDE SEQUENCE [LARGE SCALE GENOMIC DNA]</scope>
    <source>
        <strain evidence="4">cv. Morex</strain>
    </source>
</reference>
<organism evidence="3 4">
    <name type="scientific">Hordeum vulgare subsp. vulgare</name>
    <name type="common">Domesticated barley</name>
    <dbReference type="NCBI Taxonomy" id="112509"/>
    <lineage>
        <taxon>Eukaryota</taxon>
        <taxon>Viridiplantae</taxon>
        <taxon>Streptophyta</taxon>
        <taxon>Embryophyta</taxon>
        <taxon>Tracheophyta</taxon>
        <taxon>Spermatophyta</taxon>
        <taxon>Magnoliopsida</taxon>
        <taxon>Liliopsida</taxon>
        <taxon>Poales</taxon>
        <taxon>Poaceae</taxon>
        <taxon>BOP clade</taxon>
        <taxon>Pooideae</taxon>
        <taxon>Triticodae</taxon>
        <taxon>Triticeae</taxon>
        <taxon>Hordeinae</taxon>
        <taxon>Hordeum</taxon>
    </lineage>
</organism>
<proteinExistence type="predicted"/>
<feature type="region of interest" description="Disordered" evidence="1">
    <location>
        <begin position="437"/>
        <end position="459"/>
    </location>
</feature>
<name>A0A8I7B9K9_HORVV</name>
<dbReference type="InterPro" id="IPR021099">
    <property type="entry name" value="PORR_domain"/>
</dbReference>
<evidence type="ECO:0000259" key="2">
    <source>
        <dbReference type="Pfam" id="PF11955"/>
    </source>
</evidence>
<feature type="compositionally biased region" description="Acidic residues" evidence="1">
    <location>
        <begin position="450"/>
        <end position="459"/>
    </location>
</feature>
<accession>A0A8I7B9K9</accession>
<dbReference type="Gramene" id="HORVU.MOREX.r2.5HG0415680.1">
    <property type="protein sequence ID" value="HORVU.MOREX.r2.5HG0415680.1.CDS.1"/>
    <property type="gene ID" value="HORVU.MOREX.r2.5HG0415680"/>
</dbReference>
<dbReference type="Gramene" id="HORVU.MOREX.r3.5HG0500820.1">
    <property type="protein sequence ID" value="HORVU.MOREX.r3.5HG0500820.1.CDS1"/>
    <property type="gene ID" value="HORVU.MOREX.r3.5HG0500820"/>
</dbReference>
<feature type="region of interest" description="Disordered" evidence="1">
    <location>
        <begin position="397"/>
        <end position="423"/>
    </location>
</feature>
<keyword evidence="4" id="KW-1185">Reference proteome</keyword>
<dbReference type="Pfam" id="PF11955">
    <property type="entry name" value="PORR"/>
    <property type="match status" value="1"/>
</dbReference>
<evidence type="ECO:0000313" key="3">
    <source>
        <dbReference type="EnsemblPlants" id="HORVU.MOREX.r3.5HG0500820.1.CDS1"/>
    </source>
</evidence>
<feature type="region of interest" description="Disordered" evidence="1">
    <location>
        <begin position="1"/>
        <end position="37"/>
    </location>
</feature>
<protein>
    <recommendedName>
        <fullName evidence="2">PORR domain-containing protein</fullName>
    </recommendedName>
</protein>
<dbReference type="AlphaFoldDB" id="A0A8I7B9K9"/>
<dbReference type="InterPro" id="IPR045040">
    <property type="entry name" value="PORR_fam"/>
</dbReference>
<feature type="compositionally biased region" description="Acidic residues" evidence="1">
    <location>
        <begin position="406"/>
        <end position="415"/>
    </location>
</feature>
<reference evidence="3" key="2">
    <citation type="submission" date="2020-10" db="EMBL/GenBank/DDBJ databases">
        <authorList>
            <person name="Scholz U."/>
            <person name="Mascher M."/>
            <person name="Fiebig A."/>
        </authorList>
    </citation>
    <scope>NUCLEOTIDE SEQUENCE [LARGE SCALE GENOMIC DNA]</scope>
    <source>
        <strain evidence="3">cv. Morex</strain>
    </source>
</reference>